<gene>
    <name evidence="6" type="ORF">POM88_030337</name>
</gene>
<keyword evidence="4" id="KW-0539">Nucleus</keyword>
<dbReference type="AlphaFoldDB" id="A0AAD8HWP7"/>
<evidence type="ECO:0000313" key="7">
    <source>
        <dbReference type="Proteomes" id="UP001237642"/>
    </source>
</evidence>
<evidence type="ECO:0000256" key="4">
    <source>
        <dbReference type="ARBA" id="ARBA00023242"/>
    </source>
</evidence>
<evidence type="ECO:0000256" key="3">
    <source>
        <dbReference type="ARBA" id="ARBA00023163"/>
    </source>
</evidence>
<keyword evidence="1" id="KW-0805">Transcription regulation</keyword>
<sequence length="226" mass="25294">MHHQGINLQHGCIFTPNDQDLLEHYLKPKIYGQKLPCNIVKDKMIYGPGANPWHVLDASSTQWISSGKFEKTVYVFTRVTSQAVLKASEKKSCGVGRKQCVKKAGCGTWRKKIGCNKMKKGDTIIGFKRQLVFEINDASKLGDGIGLDNVGFWKMDEYCLCGNDDFVLCRITLDTSKNAKVVSLCPKAVSSCSRKTEEDRKIISIDDSAEVSYDDSTEVKNLRDED</sequence>
<dbReference type="PROSITE" id="PS51005">
    <property type="entry name" value="NAC"/>
    <property type="match status" value="1"/>
</dbReference>
<evidence type="ECO:0000256" key="1">
    <source>
        <dbReference type="ARBA" id="ARBA00023015"/>
    </source>
</evidence>
<evidence type="ECO:0000313" key="6">
    <source>
        <dbReference type="EMBL" id="KAK1374144.1"/>
    </source>
</evidence>
<reference evidence="6" key="2">
    <citation type="submission" date="2023-05" db="EMBL/GenBank/DDBJ databases">
        <authorList>
            <person name="Schelkunov M.I."/>
        </authorList>
    </citation>
    <scope>NUCLEOTIDE SEQUENCE</scope>
    <source>
        <strain evidence="6">Hsosn_3</strain>
        <tissue evidence="6">Leaf</tissue>
    </source>
</reference>
<reference evidence="6" key="1">
    <citation type="submission" date="2023-02" db="EMBL/GenBank/DDBJ databases">
        <title>Genome of toxic invasive species Heracleum sosnowskyi carries increased number of genes despite the absence of recent whole-genome duplications.</title>
        <authorList>
            <person name="Schelkunov M."/>
            <person name="Shtratnikova V."/>
            <person name="Makarenko M."/>
            <person name="Klepikova A."/>
            <person name="Omelchenko D."/>
            <person name="Novikova G."/>
            <person name="Obukhova E."/>
            <person name="Bogdanov V."/>
            <person name="Penin A."/>
            <person name="Logacheva M."/>
        </authorList>
    </citation>
    <scope>NUCLEOTIDE SEQUENCE</scope>
    <source>
        <strain evidence="6">Hsosn_3</strain>
        <tissue evidence="6">Leaf</tissue>
    </source>
</reference>
<keyword evidence="3" id="KW-0804">Transcription</keyword>
<dbReference type="SUPFAM" id="SSF101941">
    <property type="entry name" value="NAC domain"/>
    <property type="match status" value="1"/>
</dbReference>
<accession>A0AAD8HWP7</accession>
<dbReference type="EMBL" id="JAUIZM010000007">
    <property type="protein sequence ID" value="KAK1374144.1"/>
    <property type="molecule type" value="Genomic_DNA"/>
</dbReference>
<dbReference type="PANTHER" id="PTHR31719">
    <property type="entry name" value="NAC TRANSCRIPTION FACTOR 56"/>
    <property type="match status" value="1"/>
</dbReference>
<evidence type="ECO:0000259" key="5">
    <source>
        <dbReference type="PROSITE" id="PS51005"/>
    </source>
</evidence>
<keyword evidence="7" id="KW-1185">Reference proteome</keyword>
<feature type="domain" description="NAC" evidence="5">
    <location>
        <begin position="8"/>
        <end position="174"/>
    </location>
</feature>
<keyword evidence="2" id="KW-0238">DNA-binding</keyword>
<dbReference type="Gene3D" id="2.170.150.80">
    <property type="entry name" value="NAC domain"/>
    <property type="match status" value="1"/>
</dbReference>
<dbReference type="Pfam" id="PF02365">
    <property type="entry name" value="NAM"/>
    <property type="match status" value="1"/>
</dbReference>
<dbReference type="GO" id="GO:0003677">
    <property type="term" value="F:DNA binding"/>
    <property type="evidence" value="ECO:0007669"/>
    <property type="project" value="UniProtKB-KW"/>
</dbReference>
<dbReference type="InterPro" id="IPR003441">
    <property type="entry name" value="NAC-dom"/>
</dbReference>
<name>A0AAD8HWP7_9APIA</name>
<protein>
    <submittedName>
        <fullName evidence="6">NAC domain-containing protein</fullName>
    </submittedName>
</protein>
<comment type="caution">
    <text evidence="6">The sequence shown here is derived from an EMBL/GenBank/DDBJ whole genome shotgun (WGS) entry which is preliminary data.</text>
</comment>
<dbReference type="GO" id="GO:0006355">
    <property type="term" value="P:regulation of DNA-templated transcription"/>
    <property type="evidence" value="ECO:0007669"/>
    <property type="project" value="InterPro"/>
</dbReference>
<proteinExistence type="predicted"/>
<organism evidence="6 7">
    <name type="scientific">Heracleum sosnowskyi</name>
    <dbReference type="NCBI Taxonomy" id="360622"/>
    <lineage>
        <taxon>Eukaryota</taxon>
        <taxon>Viridiplantae</taxon>
        <taxon>Streptophyta</taxon>
        <taxon>Embryophyta</taxon>
        <taxon>Tracheophyta</taxon>
        <taxon>Spermatophyta</taxon>
        <taxon>Magnoliopsida</taxon>
        <taxon>eudicotyledons</taxon>
        <taxon>Gunneridae</taxon>
        <taxon>Pentapetalae</taxon>
        <taxon>asterids</taxon>
        <taxon>campanulids</taxon>
        <taxon>Apiales</taxon>
        <taxon>Apiaceae</taxon>
        <taxon>Apioideae</taxon>
        <taxon>apioid superclade</taxon>
        <taxon>Tordylieae</taxon>
        <taxon>Tordyliinae</taxon>
        <taxon>Heracleum</taxon>
    </lineage>
</organism>
<dbReference type="InterPro" id="IPR036093">
    <property type="entry name" value="NAC_dom_sf"/>
</dbReference>
<dbReference type="Proteomes" id="UP001237642">
    <property type="component" value="Unassembled WGS sequence"/>
</dbReference>
<evidence type="ECO:0000256" key="2">
    <source>
        <dbReference type="ARBA" id="ARBA00023125"/>
    </source>
</evidence>
<dbReference type="PANTHER" id="PTHR31719:SF43">
    <property type="entry name" value="NAC TRANSCRIPTION FACTOR 56"/>
    <property type="match status" value="1"/>
</dbReference>